<keyword evidence="2" id="KW-0496">Mitochondrion</keyword>
<evidence type="ECO:0000256" key="1">
    <source>
        <dbReference type="SAM" id="Phobius"/>
    </source>
</evidence>
<organism evidence="2">
    <name type="scientific">Picea glauca</name>
    <name type="common">White spruce</name>
    <name type="synonym">Pinus glauca</name>
    <dbReference type="NCBI Taxonomy" id="3330"/>
    <lineage>
        <taxon>Eukaryota</taxon>
        <taxon>Viridiplantae</taxon>
        <taxon>Streptophyta</taxon>
        <taxon>Embryophyta</taxon>
        <taxon>Tracheophyta</taxon>
        <taxon>Spermatophyta</taxon>
        <taxon>Pinopsida</taxon>
        <taxon>Pinidae</taxon>
        <taxon>Conifers I</taxon>
        <taxon>Pinales</taxon>
        <taxon>Pinaceae</taxon>
        <taxon>Picea</taxon>
    </lineage>
</organism>
<geneLocation type="mitochondrion" evidence="2"/>
<keyword evidence="1" id="KW-0472">Membrane</keyword>
<gene>
    <name evidence="2" type="ORF">ABT39_MTgene4432</name>
</gene>
<proteinExistence type="predicted"/>
<dbReference type="AlphaFoldDB" id="A0A101LZX9"/>
<protein>
    <submittedName>
        <fullName evidence="2">Uncharacterized protein</fullName>
    </submittedName>
</protein>
<keyword evidence="1" id="KW-0812">Transmembrane</keyword>
<evidence type="ECO:0000313" key="2">
    <source>
        <dbReference type="EMBL" id="KUM48417.1"/>
    </source>
</evidence>
<keyword evidence="1" id="KW-1133">Transmembrane helix</keyword>
<dbReference type="EMBL" id="LKAM01000005">
    <property type="protein sequence ID" value="KUM48417.1"/>
    <property type="molecule type" value="Genomic_DNA"/>
</dbReference>
<reference evidence="2" key="1">
    <citation type="journal article" date="2015" name="Genome Biol. Evol.">
        <title>Organellar Genomes of White Spruce (Picea glauca): Assembly and Annotation.</title>
        <authorList>
            <person name="Jackman S.D."/>
            <person name="Warren R.L."/>
            <person name="Gibb E.A."/>
            <person name="Vandervalk B.P."/>
            <person name="Mohamadi H."/>
            <person name="Chu J."/>
            <person name="Raymond A."/>
            <person name="Pleasance S."/>
            <person name="Coope R."/>
            <person name="Wildung M.R."/>
            <person name="Ritland C.E."/>
            <person name="Bousquet J."/>
            <person name="Jones S.J."/>
            <person name="Bohlmann J."/>
            <person name="Birol I."/>
        </authorList>
    </citation>
    <scope>NUCLEOTIDE SEQUENCE [LARGE SCALE GENOMIC DNA]</scope>
    <source>
        <tissue evidence="2">Flushing bud</tissue>
    </source>
</reference>
<feature type="transmembrane region" description="Helical" evidence="1">
    <location>
        <begin position="12"/>
        <end position="35"/>
    </location>
</feature>
<accession>A0A101LZX9</accession>
<name>A0A101LZX9_PICGL</name>
<sequence>MGANMKKKYSLIHYFSSLHTLQPLIIFPLLLLLLFPTSLSAMEK</sequence>
<comment type="caution">
    <text evidence="2">The sequence shown here is derived from an EMBL/GenBank/DDBJ whole genome shotgun (WGS) entry which is preliminary data.</text>
</comment>